<dbReference type="Proteomes" id="UP000054928">
    <property type="component" value="Unassembled WGS sequence"/>
</dbReference>
<sequence length="86" mass="10059">MTVSLRTPSNTQPNKDITLIESFKIDLDRHVTEAYRGVLGVKYEYFIVTIVIINNSSRRELQEALLHVKELFLRRQVCWHSTRGGR</sequence>
<dbReference type="RefSeq" id="XP_024585511.1">
    <property type="nucleotide sequence ID" value="XM_024720298.1"/>
</dbReference>
<accession>A0A0P1B339</accession>
<dbReference type="EMBL" id="CCYD01003042">
    <property type="protein sequence ID" value="CEG49142.1"/>
    <property type="molecule type" value="Genomic_DNA"/>
</dbReference>
<proteinExistence type="predicted"/>
<keyword evidence="2" id="KW-1185">Reference proteome</keyword>
<dbReference type="AlphaFoldDB" id="A0A0P1B339"/>
<reference evidence="2" key="1">
    <citation type="submission" date="2014-09" db="EMBL/GenBank/DDBJ databases">
        <authorList>
            <person name="Sharma Rahul"/>
            <person name="Thines Marco"/>
        </authorList>
    </citation>
    <scope>NUCLEOTIDE SEQUENCE [LARGE SCALE GENOMIC DNA]</scope>
</reference>
<name>A0A0P1B339_PLAHL</name>
<evidence type="ECO:0000313" key="2">
    <source>
        <dbReference type="Proteomes" id="UP000054928"/>
    </source>
</evidence>
<dbReference type="GeneID" id="36401977"/>
<organism evidence="1 2">
    <name type="scientific">Plasmopara halstedii</name>
    <name type="common">Downy mildew of sunflower</name>
    <dbReference type="NCBI Taxonomy" id="4781"/>
    <lineage>
        <taxon>Eukaryota</taxon>
        <taxon>Sar</taxon>
        <taxon>Stramenopiles</taxon>
        <taxon>Oomycota</taxon>
        <taxon>Peronosporomycetes</taxon>
        <taxon>Peronosporales</taxon>
        <taxon>Peronosporaceae</taxon>
        <taxon>Plasmopara</taxon>
    </lineage>
</organism>
<evidence type="ECO:0000313" key="1">
    <source>
        <dbReference type="EMBL" id="CEG49142.1"/>
    </source>
</evidence>
<protein>
    <submittedName>
        <fullName evidence="1">Uncharacterized protein</fullName>
    </submittedName>
</protein>